<dbReference type="PROSITE" id="PS50294">
    <property type="entry name" value="WD_REPEATS_REGION"/>
    <property type="match status" value="3"/>
</dbReference>
<dbReference type="PANTHER" id="PTHR22839:SF0">
    <property type="entry name" value="THO COMPLEX SUBUNIT 3"/>
    <property type="match status" value="1"/>
</dbReference>
<dbReference type="PROSITE" id="PS00678">
    <property type="entry name" value="WD_REPEATS_1"/>
    <property type="match status" value="2"/>
</dbReference>
<dbReference type="PANTHER" id="PTHR22839">
    <property type="entry name" value="THO COMPLEX SUBUNIT 3 THO3"/>
    <property type="match status" value="1"/>
</dbReference>
<evidence type="ECO:0000256" key="4">
    <source>
        <dbReference type="PROSITE-ProRule" id="PRU00221"/>
    </source>
</evidence>
<comment type="caution">
    <text evidence="5">The sequence shown here is derived from an EMBL/GenBank/DDBJ whole genome shotgun (WGS) entry which is preliminary data.</text>
</comment>
<dbReference type="SUPFAM" id="SSF50978">
    <property type="entry name" value="WD40 repeat-like"/>
    <property type="match status" value="1"/>
</dbReference>
<dbReference type="GO" id="GO:0006406">
    <property type="term" value="P:mRNA export from nucleus"/>
    <property type="evidence" value="ECO:0007669"/>
    <property type="project" value="InterPro"/>
</dbReference>
<protein>
    <submittedName>
        <fullName evidence="5">Uncharacterized protein</fullName>
    </submittedName>
</protein>
<dbReference type="AlphaFoldDB" id="A0AAW1QDV3"/>
<dbReference type="GO" id="GO:0000445">
    <property type="term" value="C:THO complex part of transcription export complex"/>
    <property type="evidence" value="ECO:0007669"/>
    <property type="project" value="TreeGrafter"/>
</dbReference>
<dbReference type="InterPro" id="IPR036322">
    <property type="entry name" value="WD40_repeat_dom_sf"/>
</dbReference>
<gene>
    <name evidence="5" type="ORF">WJX81_004712</name>
</gene>
<dbReference type="InterPro" id="IPR001680">
    <property type="entry name" value="WD40_rpt"/>
</dbReference>
<reference evidence="5 6" key="1">
    <citation type="journal article" date="2024" name="Nat. Commun.">
        <title>Phylogenomics reveals the evolutionary origins of lichenization in chlorophyte algae.</title>
        <authorList>
            <person name="Puginier C."/>
            <person name="Libourel C."/>
            <person name="Otte J."/>
            <person name="Skaloud P."/>
            <person name="Haon M."/>
            <person name="Grisel S."/>
            <person name="Petersen M."/>
            <person name="Berrin J.G."/>
            <person name="Delaux P.M."/>
            <person name="Dal Grande F."/>
            <person name="Keller J."/>
        </authorList>
    </citation>
    <scope>NUCLEOTIDE SEQUENCE [LARGE SCALE GENOMIC DNA]</scope>
    <source>
        <strain evidence="5 6">SAG 245.80</strain>
    </source>
</reference>
<evidence type="ECO:0000313" key="5">
    <source>
        <dbReference type="EMBL" id="KAK9819562.1"/>
    </source>
</evidence>
<dbReference type="PRINTS" id="PR00320">
    <property type="entry name" value="GPROTEINBRPT"/>
</dbReference>
<dbReference type="InterPro" id="IPR020472">
    <property type="entry name" value="WD40_PAC1"/>
</dbReference>
<dbReference type="Proteomes" id="UP001445335">
    <property type="component" value="Unassembled WGS sequence"/>
</dbReference>
<accession>A0AAW1QDV3</accession>
<feature type="repeat" description="WD" evidence="4">
    <location>
        <begin position="193"/>
        <end position="234"/>
    </location>
</feature>
<sequence>MGAPEAGGAFESYSFKELGGHKRQVTWLAWNRSGRKLASASRDRTICIWHVAPSGQAKADKPQVTLHGHSGHLQAVVWDPSHEEHVASAADDRTVRLWDARSAKPGQEIACASVPEWLDWNVARPELAVLDDAGLLTFSDVRKSGKPLSSRKTDCESHPGQIAFSRNGLLFFQCVGNGVEVYSYPALESVATLEGHTAPALSLALDQSGRWLVSGGMDGVVAAWDLDAAACLRTFTALDQPVVAVSVSGDARHVAYGGQQEMVPIDAFEPGAKPHLLQLPGRQPGTECLAWNPVHPVLALTGVEVRAASRSADAGTLLIYAPFAS</sequence>
<evidence type="ECO:0000256" key="1">
    <source>
        <dbReference type="ARBA" id="ARBA00022574"/>
    </source>
</evidence>
<dbReference type="SMART" id="SM00320">
    <property type="entry name" value="WD40"/>
    <property type="match status" value="3"/>
</dbReference>
<keyword evidence="6" id="KW-1185">Reference proteome</keyword>
<evidence type="ECO:0000256" key="2">
    <source>
        <dbReference type="ARBA" id="ARBA00022737"/>
    </source>
</evidence>
<dbReference type="InterPro" id="IPR015943">
    <property type="entry name" value="WD40/YVTN_repeat-like_dom_sf"/>
</dbReference>
<evidence type="ECO:0000256" key="3">
    <source>
        <dbReference type="ARBA" id="ARBA00046343"/>
    </source>
</evidence>
<dbReference type="InterPro" id="IPR019775">
    <property type="entry name" value="WD40_repeat_CS"/>
</dbReference>
<evidence type="ECO:0000313" key="6">
    <source>
        <dbReference type="Proteomes" id="UP001445335"/>
    </source>
</evidence>
<feature type="repeat" description="WD" evidence="4">
    <location>
        <begin position="18"/>
        <end position="59"/>
    </location>
</feature>
<proteinExistence type="inferred from homology"/>
<dbReference type="Pfam" id="PF00400">
    <property type="entry name" value="WD40"/>
    <property type="match status" value="3"/>
</dbReference>
<dbReference type="PROSITE" id="PS50082">
    <property type="entry name" value="WD_REPEATS_2"/>
    <property type="match status" value="3"/>
</dbReference>
<keyword evidence="1 4" id="KW-0853">WD repeat</keyword>
<dbReference type="Gene3D" id="2.130.10.10">
    <property type="entry name" value="YVTN repeat-like/Quinoprotein amine dehydrogenase"/>
    <property type="match status" value="2"/>
</dbReference>
<feature type="repeat" description="WD" evidence="4">
    <location>
        <begin position="66"/>
        <end position="108"/>
    </location>
</feature>
<keyword evidence="2" id="KW-0677">Repeat</keyword>
<name>A0AAW1QDV3_9CHLO</name>
<dbReference type="EMBL" id="JALJOU010000117">
    <property type="protein sequence ID" value="KAK9819562.1"/>
    <property type="molecule type" value="Genomic_DNA"/>
</dbReference>
<organism evidence="5 6">
    <name type="scientific">Elliptochloris bilobata</name>
    <dbReference type="NCBI Taxonomy" id="381761"/>
    <lineage>
        <taxon>Eukaryota</taxon>
        <taxon>Viridiplantae</taxon>
        <taxon>Chlorophyta</taxon>
        <taxon>core chlorophytes</taxon>
        <taxon>Trebouxiophyceae</taxon>
        <taxon>Trebouxiophyceae incertae sedis</taxon>
        <taxon>Elliptochloris clade</taxon>
        <taxon>Elliptochloris</taxon>
    </lineage>
</organism>
<comment type="similarity">
    <text evidence="3">Belongs to the THOC3 family.</text>
</comment>
<dbReference type="InterPro" id="IPR040132">
    <property type="entry name" value="Tex1/THOC3"/>
</dbReference>